<keyword evidence="3" id="KW-1185">Reference proteome</keyword>
<dbReference type="AlphaFoldDB" id="E4V5U1"/>
<evidence type="ECO:0000256" key="1">
    <source>
        <dbReference type="SAM" id="SignalP"/>
    </source>
</evidence>
<dbReference type="Proteomes" id="UP000002669">
    <property type="component" value="Unassembled WGS sequence"/>
</dbReference>
<gene>
    <name evidence="2" type="ORF">MGYG_08479</name>
</gene>
<dbReference type="GeneID" id="10024804"/>
<dbReference type="EMBL" id="DS989830">
    <property type="protein sequence ID" value="EFR05466.1"/>
    <property type="molecule type" value="Genomic_DNA"/>
</dbReference>
<dbReference type="VEuPathDB" id="FungiDB:MGYG_08479"/>
<dbReference type="OMA" id="HIRFPQA"/>
<sequence length="169" mass="19242">MQIALAYIFLLAGIAHAARVSVFSFITIISHRYGLTAEFDSARKLVKFIESDDRNQFFMDRVGPMADGLHIVQSDDRYNQTTNHIRFPQARDGEVAILNSEWASTFLVEVHEDAVFSFILLDPSKPGSTLAWTVERHSVNDPMLVLKLRTYDSKARSQQFSIISRCEED</sequence>
<dbReference type="RefSeq" id="XP_003169573.1">
    <property type="nucleotide sequence ID" value="XM_003169525.1"/>
</dbReference>
<feature type="signal peptide" evidence="1">
    <location>
        <begin position="1"/>
        <end position="17"/>
    </location>
</feature>
<organism evidence="3">
    <name type="scientific">Arthroderma gypseum (strain ATCC MYA-4604 / CBS 118893)</name>
    <name type="common">Microsporum gypseum</name>
    <dbReference type="NCBI Taxonomy" id="535722"/>
    <lineage>
        <taxon>Eukaryota</taxon>
        <taxon>Fungi</taxon>
        <taxon>Dikarya</taxon>
        <taxon>Ascomycota</taxon>
        <taxon>Pezizomycotina</taxon>
        <taxon>Eurotiomycetes</taxon>
        <taxon>Eurotiomycetidae</taxon>
        <taxon>Onygenales</taxon>
        <taxon>Arthrodermataceae</taxon>
        <taxon>Nannizzia</taxon>
    </lineage>
</organism>
<proteinExistence type="predicted"/>
<accession>E4V5U1</accession>
<dbReference type="eggNOG" id="ENOG502T5NK">
    <property type="taxonomic scope" value="Eukaryota"/>
</dbReference>
<feature type="chain" id="PRO_5003190775" evidence="1">
    <location>
        <begin position="18"/>
        <end position="169"/>
    </location>
</feature>
<reference evidence="3" key="1">
    <citation type="journal article" date="2012" name="MBio">
        <title>Comparative genome analysis of Trichophyton rubrum and related dermatophytes reveals candidate genes involved in infection.</title>
        <authorList>
            <person name="Martinez D.A."/>
            <person name="Oliver B.G."/>
            <person name="Graeser Y."/>
            <person name="Goldberg J.M."/>
            <person name="Li W."/>
            <person name="Martinez-Rossi N.M."/>
            <person name="Monod M."/>
            <person name="Shelest E."/>
            <person name="Barton R.C."/>
            <person name="Birch E."/>
            <person name="Brakhage A.A."/>
            <person name="Chen Z."/>
            <person name="Gurr S.J."/>
            <person name="Heiman D."/>
            <person name="Heitman J."/>
            <person name="Kosti I."/>
            <person name="Rossi A."/>
            <person name="Saif S."/>
            <person name="Samalova M."/>
            <person name="Saunders C.W."/>
            <person name="Shea T."/>
            <person name="Summerbell R.C."/>
            <person name="Xu J."/>
            <person name="Young S."/>
            <person name="Zeng Q."/>
            <person name="Birren B.W."/>
            <person name="Cuomo C.A."/>
            <person name="White T.C."/>
        </authorList>
    </citation>
    <scope>NUCLEOTIDE SEQUENCE [LARGE SCALE GENOMIC DNA]</scope>
    <source>
        <strain evidence="3">ATCC MYA-4604 / CBS 118893</strain>
    </source>
</reference>
<keyword evidence="1" id="KW-0732">Signal</keyword>
<protein>
    <submittedName>
        <fullName evidence="2">Uncharacterized protein</fullName>
    </submittedName>
</protein>
<dbReference type="InParanoid" id="E4V5U1"/>
<evidence type="ECO:0000313" key="3">
    <source>
        <dbReference type="Proteomes" id="UP000002669"/>
    </source>
</evidence>
<dbReference type="HOGENOM" id="CLU_1578128_0_0_1"/>
<evidence type="ECO:0000313" key="2">
    <source>
        <dbReference type="EMBL" id="EFR05466.1"/>
    </source>
</evidence>
<name>E4V5U1_ARTGP</name>
<dbReference type="OrthoDB" id="4208788at2759"/>